<comment type="function">
    <text evidence="10">Endolysin with lysozyme activity that degrades host peptidoglycans and participates with the holin and spanin proteins in the sequential events which lead to the programmed host cell lysis releasing the mature viral particles. Once the holin has permeabilized the host cell membrane, the endolysin can reach the periplasm and break down the peptidoglycan layer.</text>
</comment>
<accession>A0A6J5QGI2</accession>
<keyword evidence="5 10" id="KW-0378">Hydrolase</keyword>
<dbReference type="EMBL" id="LR797001">
    <property type="protein sequence ID" value="CAB4180288.1"/>
    <property type="molecule type" value="Genomic_DNA"/>
</dbReference>
<evidence type="ECO:0000256" key="10">
    <source>
        <dbReference type="HAMAP-Rule" id="MF_04110"/>
    </source>
</evidence>
<dbReference type="GO" id="GO:0030430">
    <property type="term" value="C:host cell cytoplasm"/>
    <property type="evidence" value="ECO:0007669"/>
    <property type="project" value="UniProtKB-SubCell"/>
</dbReference>
<dbReference type="GO" id="GO:0009253">
    <property type="term" value="P:peptidoglycan catabolic process"/>
    <property type="evidence" value="ECO:0007669"/>
    <property type="project" value="UniProtKB-UniRule"/>
</dbReference>
<dbReference type="InterPro" id="IPR002196">
    <property type="entry name" value="Glyco_hydro_24"/>
</dbReference>
<dbReference type="GO" id="GO:0044659">
    <property type="term" value="P:viral release from host cell by cytolysis"/>
    <property type="evidence" value="ECO:0007669"/>
    <property type="project" value="UniProtKB-UniRule"/>
</dbReference>
<evidence type="ECO:0000256" key="9">
    <source>
        <dbReference type="ARBA" id="ARBA00023295"/>
    </source>
</evidence>
<dbReference type="HAMAP" id="MF_04110">
    <property type="entry name" value="ENDOLYSIN_T4"/>
    <property type="match status" value="1"/>
</dbReference>
<dbReference type="SUPFAM" id="SSF53955">
    <property type="entry name" value="Lysozyme-like"/>
    <property type="match status" value="1"/>
</dbReference>
<evidence type="ECO:0000256" key="5">
    <source>
        <dbReference type="ARBA" id="ARBA00022801"/>
    </source>
</evidence>
<comment type="subcellular location">
    <subcellularLocation>
        <location evidence="10">Host cytoplasm</location>
    </subcellularLocation>
    <text evidence="10">The endolysin is cytoplasmic, but can reach the periplasmic space with the help of the holins which disrupt the host cell membrane.</text>
</comment>
<keyword evidence="4 10" id="KW-0081">Bacteriolytic enzyme</keyword>
<organism evidence="12">
    <name type="scientific">uncultured Caudovirales phage</name>
    <dbReference type="NCBI Taxonomy" id="2100421"/>
    <lineage>
        <taxon>Viruses</taxon>
        <taxon>Duplodnaviria</taxon>
        <taxon>Heunggongvirae</taxon>
        <taxon>Uroviricota</taxon>
        <taxon>Caudoviricetes</taxon>
        <taxon>Peduoviridae</taxon>
        <taxon>Maltschvirus</taxon>
        <taxon>Maltschvirus maltsch</taxon>
    </lineage>
</organism>
<comment type="catalytic activity">
    <reaction evidence="1 10 11">
        <text>Hydrolysis of (1-&gt;4)-beta-linkages between N-acetylmuramic acid and N-acetyl-D-glucosamine residues in a peptidoglycan and between N-acetyl-D-glucosamine residues in chitodextrins.</text>
        <dbReference type="EC" id="3.2.1.17"/>
    </reaction>
</comment>
<dbReference type="InterPro" id="IPR033907">
    <property type="entry name" value="Endolysin_autolysin"/>
</dbReference>
<protein>
    <recommendedName>
        <fullName evidence="10">Endolysin</fullName>
        <ecNumber evidence="10">3.2.1.17</ecNumber>
    </recommendedName>
    <alternativeName>
        <fullName evidence="10">Lysis protein</fullName>
    </alternativeName>
    <alternativeName>
        <fullName evidence="10">Lysozyme</fullName>
    </alternativeName>
    <alternativeName>
        <fullName evidence="10">Muramidase</fullName>
    </alternativeName>
</protein>
<dbReference type="EC" id="3.2.1.17" evidence="10"/>
<keyword evidence="9 10" id="KW-0326">Glycosidase</keyword>
<evidence type="ECO:0000256" key="6">
    <source>
        <dbReference type="ARBA" id="ARBA00022852"/>
    </source>
</evidence>
<keyword evidence="3 10" id="KW-1188">Viral release from host cell</keyword>
<keyword evidence="6 10" id="KW-0204">Cytolysis</keyword>
<dbReference type="GO" id="GO:0016998">
    <property type="term" value="P:cell wall macromolecule catabolic process"/>
    <property type="evidence" value="ECO:0007669"/>
    <property type="project" value="InterPro"/>
</dbReference>
<dbReference type="InterPro" id="IPR023346">
    <property type="entry name" value="Lysozyme-like_dom_sf"/>
</dbReference>
<keyword evidence="8 10" id="KW-1035">Host cytoplasm</keyword>
<evidence type="ECO:0000256" key="11">
    <source>
        <dbReference type="RuleBase" id="RU003788"/>
    </source>
</evidence>
<evidence type="ECO:0000256" key="8">
    <source>
        <dbReference type="ARBA" id="ARBA00023200"/>
    </source>
</evidence>
<dbReference type="InterPro" id="IPR034690">
    <property type="entry name" value="Endolysin_T4_type"/>
</dbReference>
<dbReference type="PANTHER" id="PTHR38107">
    <property type="match status" value="1"/>
</dbReference>
<keyword evidence="7 10" id="KW-0578">Host cell lysis by virus</keyword>
<dbReference type="InterPro" id="IPR023347">
    <property type="entry name" value="Lysozyme_dom_sf"/>
</dbReference>
<name>A0A6J5QGI2_9CAUD</name>
<dbReference type="GO" id="GO:0042742">
    <property type="term" value="P:defense response to bacterium"/>
    <property type="evidence" value="ECO:0007669"/>
    <property type="project" value="UniProtKB-KW"/>
</dbReference>
<comment type="similarity">
    <text evidence="10 11">Belongs to the glycosyl hydrolase 24 family.</text>
</comment>
<dbReference type="GO" id="GO:0003796">
    <property type="term" value="F:lysozyme activity"/>
    <property type="evidence" value="ECO:0007669"/>
    <property type="project" value="UniProtKB-UniRule"/>
</dbReference>
<dbReference type="PANTHER" id="PTHR38107:SF3">
    <property type="entry name" value="LYSOZYME RRRD-RELATED"/>
    <property type="match status" value="1"/>
</dbReference>
<evidence type="ECO:0000313" key="12">
    <source>
        <dbReference type="EMBL" id="CAB4180288.1"/>
    </source>
</evidence>
<evidence type="ECO:0000256" key="2">
    <source>
        <dbReference type="ARBA" id="ARBA00022529"/>
    </source>
</evidence>
<gene>
    <name evidence="12" type="ORF">UFOVP1043_21</name>
</gene>
<evidence type="ECO:0000256" key="1">
    <source>
        <dbReference type="ARBA" id="ARBA00000632"/>
    </source>
</evidence>
<feature type="active site" description="Proton donor/acceptor" evidence="10">
    <location>
        <position position="15"/>
    </location>
</feature>
<reference evidence="12" key="1">
    <citation type="submission" date="2020-05" db="EMBL/GenBank/DDBJ databases">
        <authorList>
            <person name="Chiriac C."/>
            <person name="Salcher M."/>
            <person name="Ghai R."/>
            <person name="Kavagutti S V."/>
        </authorList>
    </citation>
    <scope>NUCLEOTIDE SEQUENCE</scope>
</reference>
<proteinExistence type="inferred from homology"/>
<feature type="active site" description="Proton donor/acceptor" evidence="10">
    <location>
        <position position="24"/>
    </location>
</feature>
<evidence type="ECO:0000256" key="7">
    <source>
        <dbReference type="ARBA" id="ARBA00023142"/>
    </source>
</evidence>
<evidence type="ECO:0000256" key="3">
    <source>
        <dbReference type="ARBA" id="ARBA00022612"/>
    </source>
</evidence>
<dbReference type="CDD" id="cd00737">
    <property type="entry name" value="lyz_endolysin_autolysin"/>
    <property type="match status" value="1"/>
</dbReference>
<dbReference type="Pfam" id="PF00959">
    <property type="entry name" value="Phage_lysozyme"/>
    <property type="match status" value="1"/>
</dbReference>
<sequence>METSSKGVALIKEFESFRAAPYLCAAGVPTIGWGTTRYPDGRAVKLSDPKITEAIGDMYLHHDLSTFEKAVNKGLTIPVQQSQFDACVSLCYNIGQGNFTSSTLVKMLNAGTAPDLIAPQFLRWDKAKGKSLAGLTRRRKAEMALFLTSTA</sequence>
<evidence type="ECO:0000256" key="4">
    <source>
        <dbReference type="ARBA" id="ARBA00022638"/>
    </source>
</evidence>
<dbReference type="Gene3D" id="1.10.530.40">
    <property type="match status" value="1"/>
</dbReference>
<keyword evidence="2 10" id="KW-0929">Antimicrobial</keyword>
<dbReference type="InterPro" id="IPR051018">
    <property type="entry name" value="Bacteriophage_GH24"/>
</dbReference>